<keyword evidence="3 6" id="KW-0812">Transmembrane</keyword>
<comment type="pathway">
    <text evidence="2">Protein modification; protein glycosylation.</text>
</comment>
<feature type="transmembrane region" description="Helical" evidence="6">
    <location>
        <begin position="135"/>
        <end position="152"/>
    </location>
</feature>
<dbReference type="Pfam" id="PF02544">
    <property type="entry name" value="Steroid_dh"/>
    <property type="match status" value="1"/>
</dbReference>
<feature type="transmembrane region" description="Helical" evidence="6">
    <location>
        <begin position="305"/>
        <end position="323"/>
    </location>
</feature>
<dbReference type="InterPro" id="IPR001104">
    <property type="entry name" value="3-oxo-5_a-steroid_4-DH_C"/>
</dbReference>
<feature type="domain" description="3-oxo-5-alpha-steroid 4-dehydrogenase C-terminal" evidence="7">
    <location>
        <begin position="235"/>
        <end position="348"/>
    </location>
</feature>
<protein>
    <recommendedName>
        <fullName evidence="7">3-oxo-5-alpha-steroid 4-dehydrogenase C-terminal domain-containing protein</fullName>
    </recommendedName>
</protein>
<feature type="transmembrane region" description="Helical" evidence="6">
    <location>
        <begin position="20"/>
        <end position="39"/>
    </location>
</feature>
<dbReference type="GO" id="GO:0005783">
    <property type="term" value="C:endoplasmic reticulum"/>
    <property type="evidence" value="ECO:0007669"/>
    <property type="project" value="TreeGrafter"/>
</dbReference>
<keyword evidence="5 6" id="KW-0472">Membrane</keyword>
<dbReference type="GO" id="GO:0016095">
    <property type="term" value="P:polyprenol catabolic process"/>
    <property type="evidence" value="ECO:0007669"/>
    <property type="project" value="TreeGrafter"/>
</dbReference>
<evidence type="ECO:0000256" key="1">
    <source>
        <dbReference type="ARBA" id="ARBA00004127"/>
    </source>
</evidence>
<gene>
    <name evidence="8" type="ORF">KIW84_074166</name>
</gene>
<feature type="transmembrane region" description="Helical" evidence="6">
    <location>
        <begin position="75"/>
        <end position="98"/>
    </location>
</feature>
<evidence type="ECO:0000259" key="7">
    <source>
        <dbReference type="Pfam" id="PF02544"/>
    </source>
</evidence>
<dbReference type="PROSITE" id="PS50244">
    <property type="entry name" value="S5A_REDUCTASE"/>
    <property type="match status" value="1"/>
</dbReference>
<dbReference type="Gramene" id="Psat7g139560.1">
    <property type="protein sequence ID" value="Psat7g139560.1.cds"/>
    <property type="gene ID" value="Psat7g139560"/>
</dbReference>
<dbReference type="GO" id="GO:0003865">
    <property type="term" value="F:3-oxo-5-alpha-steroid 4-dehydrogenase activity"/>
    <property type="evidence" value="ECO:0007669"/>
    <property type="project" value="TreeGrafter"/>
</dbReference>
<evidence type="ECO:0000256" key="4">
    <source>
        <dbReference type="ARBA" id="ARBA00022989"/>
    </source>
</evidence>
<dbReference type="PANTHER" id="PTHR14624:SF0">
    <property type="entry name" value="POLYPRENOL REDUCTASE"/>
    <property type="match status" value="1"/>
</dbReference>
<dbReference type="InterPro" id="IPR039698">
    <property type="entry name" value="Dfg10/SRD5A3"/>
</dbReference>
<evidence type="ECO:0000313" key="9">
    <source>
        <dbReference type="Proteomes" id="UP001058974"/>
    </source>
</evidence>
<comment type="caution">
    <text evidence="8">The sequence shown here is derived from an EMBL/GenBank/DDBJ whole genome shotgun (WGS) entry which is preliminary data.</text>
</comment>
<dbReference type="AlphaFoldDB" id="A0A9D4VRZ0"/>
<name>A0A9D4VRZ0_PEA</name>
<proteinExistence type="predicted"/>
<evidence type="ECO:0000256" key="3">
    <source>
        <dbReference type="ARBA" id="ARBA00022692"/>
    </source>
</evidence>
<dbReference type="OrthoDB" id="541710at2759"/>
<feature type="transmembrane region" description="Helical" evidence="6">
    <location>
        <begin position="173"/>
        <end position="200"/>
    </location>
</feature>
<dbReference type="Gene3D" id="1.20.120.1630">
    <property type="match status" value="1"/>
</dbReference>
<evidence type="ECO:0000313" key="8">
    <source>
        <dbReference type="EMBL" id="KAI5388367.1"/>
    </source>
</evidence>
<keyword evidence="4 6" id="KW-1133">Transmembrane helix</keyword>
<dbReference type="EMBL" id="JAMSHJ010000007">
    <property type="protein sequence ID" value="KAI5388367.1"/>
    <property type="molecule type" value="Genomic_DNA"/>
</dbReference>
<organism evidence="8 9">
    <name type="scientific">Pisum sativum</name>
    <name type="common">Garden pea</name>
    <name type="synonym">Lathyrus oleraceus</name>
    <dbReference type="NCBI Taxonomy" id="3888"/>
    <lineage>
        <taxon>Eukaryota</taxon>
        <taxon>Viridiplantae</taxon>
        <taxon>Streptophyta</taxon>
        <taxon>Embryophyta</taxon>
        <taxon>Tracheophyta</taxon>
        <taxon>Spermatophyta</taxon>
        <taxon>Magnoliopsida</taxon>
        <taxon>eudicotyledons</taxon>
        <taxon>Gunneridae</taxon>
        <taxon>Pentapetalae</taxon>
        <taxon>rosids</taxon>
        <taxon>fabids</taxon>
        <taxon>Fabales</taxon>
        <taxon>Fabaceae</taxon>
        <taxon>Papilionoideae</taxon>
        <taxon>50 kb inversion clade</taxon>
        <taxon>NPAAA clade</taxon>
        <taxon>Hologalegina</taxon>
        <taxon>IRL clade</taxon>
        <taxon>Fabeae</taxon>
        <taxon>Lathyrus</taxon>
    </lineage>
</organism>
<dbReference type="Gramene" id="PSAT_LOCUS30889_t1">
    <property type="protein sequence ID" value="CAL5212543.1"/>
    <property type="gene ID" value="PSAT_LOCUS30889"/>
</dbReference>
<comment type="subcellular location">
    <subcellularLocation>
        <location evidence="1">Endomembrane system</location>
        <topology evidence="1">Multi-pass membrane protein</topology>
    </subcellularLocation>
</comment>
<dbReference type="Gramene" id="Psat07G0416600-T1">
    <property type="protein sequence ID" value="KAI5388367.1"/>
    <property type="gene ID" value="KIW84_074166"/>
</dbReference>
<reference evidence="8 9" key="1">
    <citation type="journal article" date="2022" name="Nat. Genet.">
        <title>Improved pea reference genome and pan-genome highlight genomic features and evolutionary characteristics.</title>
        <authorList>
            <person name="Yang T."/>
            <person name="Liu R."/>
            <person name="Luo Y."/>
            <person name="Hu S."/>
            <person name="Wang D."/>
            <person name="Wang C."/>
            <person name="Pandey M.K."/>
            <person name="Ge S."/>
            <person name="Xu Q."/>
            <person name="Li N."/>
            <person name="Li G."/>
            <person name="Huang Y."/>
            <person name="Saxena R.K."/>
            <person name="Ji Y."/>
            <person name="Li M."/>
            <person name="Yan X."/>
            <person name="He Y."/>
            <person name="Liu Y."/>
            <person name="Wang X."/>
            <person name="Xiang C."/>
            <person name="Varshney R.K."/>
            <person name="Ding H."/>
            <person name="Gao S."/>
            <person name="Zong X."/>
        </authorList>
    </citation>
    <scope>NUCLEOTIDE SEQUENCE [LARGE SCALE GENOMIC DNA]</scope>
    <source>
        <strain evidence="8 9">cv. Zhongwan 6</strain>
    </source>
</reference>
<dbReference type="GO" id="GO:0006488">
    <property type="term" value="P:dolichol-linked oligosaccharide biosynthetic process"/>
    <property type="evidence" value="ECO:0007669"/>
    <property type="project" value="InterPro"/>
</dbReference>
<evidence type="ECO:0000256" key="6">
    <source>
        <dbReference type="SAM" id="Phobius"/>
    </source>
</evidence>
<evidence type="ECO:0000256" key="2">
    <source>
        <dbReference type="ARBA" id="ARBA00004922"/>
    </source>
</evidence>
<dbReference type="PANTHER" id="PTHR14624">
    <property type="entry name" value="DFG10 PROTEIN"/>
    <property type="match status" value="1"/>
</dbReference>
<sequence>MDLSFMSKDQHQLMATLVQFLRLSWIAATLPIIIASIPIPKLNFLRQILLLFAKRGKITHSSSSSSQKFTVPQRFFLHFYVVASIWTMFMLVATWVYAYRMVPLVVEPLSYPTLTSFLTGGLTIRTGSADLQRGYVAWQGVFLLLLMEAHVLRRLFETIYVFNYSPSARMHIVGYFTGLFFYIAAPLSLCGDCALEVFYFSTNLVTEFIVRGKNQMPVPEIDFWLVLNPLARLGWKHWIGAAVFSWGWIHQYRCHKILGSLRDSRQAEEYVIPRGDWFEIVSSPHYLSEIVIYASFVVATGGSNLTIWLLFAFVVANLAFAAVETHSWYRRKFEDYPSRRFAIIPFIL</sequence>
<accession>A0A9D4VRZ0</accession>
<dbReference type="Proteomes" id="UP001058974">
    <property type="component" value="Chromosome 7"/>
</dbReference>
<evidence type="ECO:0000256" key="5">
    <source>
        <dbReference type="ARBA" id="ARBA00023136"/>
    </source>
</evidence>
<keyword evidence="9" id="KW-1185">Reference proteome</keyword>